<evidence type="ECO:0000256" key="3">
    <source>
        <dbReference type="ARBA" id="ARBA00022525"/>
    </source>
</evidence>
<dbReference type="Pfam" id="PF00353">
    <property type="entry name" value="HemolysinCabind"/>
    <property type="match status" value="4"/>
</dbReference>
<keyword evidence="4" id="KW-0800">Toxin</keyword>
<keyword evidence="10" id="KW-1185">Reference proteome</keyword>
<evidence type="ECO:0000256" key="6">
    <source>
        <dbReference type="ARBA" id="ARBA00023026"/>
    </source>
</evidence>
<comment type="caution">
    <text evidence="9">The sequence shown here is derived from an EMBL/GenBank/DDBJ whole genome shotgun (WGS) entry which is preliminary data.</text>
</comment>
<evidence type="ECO:0000256" key="2">
    <source>
        <dbReference type="ARBA" id="ARBA00004613"/>
    </source>
</evidence>
<dbReference type="Gene3D" id="2.60.120.380">
    <property type="match status" value="4"/>
</dbReference>
<evidence type="ECO:0000313" key="9">
    <source>
        <dbReference type="EMBL" id="MFD2173217.1"/>
    </source>
</evidence>
<keyword evidence="7" id="KW-0472">Membrane</keyword>
<comment type="subcellular location">
    <subcellularLocation>
        <location evidence="1">Membrane</location>
    </subcellularLocation>
    <subcellularLocation>
        <location evidence="2">Secreted</location>
    </subcellularLocation>
</comment>
<dbReference type="InterPro" id="IPR050557">
    <property type="entry name" value="RTX_toxin/Mannuronan_C5-epim"/>
</dbReference>
<evidence type="ECO:0000256" key="5">
    <source>
        <dbReference type="ARBA" id="ARBA00022737"/>
    </source>
</evidence>
<dbReference type="InterPro" id="IPR001343">
    <property type="entry name" value="Hemolysn_Ca-bd"/>
</dbReference>
<evidence type="ECO:0000256" key="8">
    <source>
        <dbReference type="SAM" id="MobiDB-lite"/>
    </source>
</evidence>
<dbReference type="InterPro" id="IPR011049">
    <property type="entry name" value="Serralysin-like_metalloprot_C"/>
</dbReference>
<evidence type="ECO:0000256" key="7">
    <source>
        <dbReference type="ARBA" id="ARBA00023136"/>
    </source>
</evidence>
<organism evidence="9 10">
    <name type="scientific">Rhodobacter lacus</name>
    <dbReference type="NCBI Taxonomy" id="1641972"/>
    <lineage>
        <taxon>Bacteria</taxon>
        <taxon>Pseudomonadati</taxon>
        <taxon>Pseudomonadota</taxon>
        <taxon>Alphaproteobacteria</taxon>
        <taxon>Rhodobacterales</taxon>
        <taxon>Rhodobacter group</taxon>
        <taxon>Rhodobacter</taxon>
    </lineage>
</organism>
<evidence type="ECO:0000313" key="10">
    <source>
        <dbReference type="Proteomes" id="UP001597413"/>
    </source>
</evidence>
<keyword evidence="5" id="KW-0677">Repeat</keyword>
<protein>
    <submittedName>
        <fullName evidence="9">Calcium-binding protein</fullName>
    </submittedName>
</protein>
<dbReference type="PANTHER" id="PTHR38340:SF1">
    <property type="entry name" value="S-LAYER PROTEIN"/>
    <property type="match status" value="1"/>
</dbReference>
<reference evidence="10" key="1">
    <citation type="journal article" date="2019" name="Int. J. Syst. Evol. Microbiol.">
        <title>The Global Catalogue of Microorganisms (GCM) 10K type strain sequencing project: providing services to taxonomists for standard genome sequencing and annotation.</title>
        <authorList>
            <consortium name="The Broad Institute Genomics Platform"/>
            <consortium name="The Broad Institute Genome Sequencing Center for Infectious Disease"/>
            <person name="Wu L."/>
            <person name="Ma J."/>
        </authorList>
    </citation>
    <scope>NUCLEOTIDE SEQUENCE [LARGE SCALE GENOMIC DNA]</scope>
    <source>
        <strain evidence="10">CCUG 55131</strain>
    </source>
</reference>
<sequence length="880" mass="91291">MPIEDDYANTMGQGQTIDIGSGKFGFIQPTSDQDWFLVDLVAGESYVFAMEVDEASLLFALHDPDGTRVAQGGTVWDEDGDEFVTTSLIFTAETSGSYALGVMADPEIEQYGGSYDISVDLAPETTGILTVEMPVEGTIDVADEEDWFDISFVPETVYRLTVRPDASNGTPLDTDYVGLYVYDASVSELDADYASDDGLSATFKTASDLENGLIAVSGSVTGDYIVTLEALSDDIADGMETTVTLASGESVTSALDYAWDEDWFIAQLVAGKTYRFELVGDPQSTTPASVSISEVHLYDAQGTEIEAVIDGLEDCLYVGDGAQVAFVSVAWGSDHGEGIGDYLVSVTEVADDLPASTATTAELTPQGPALGRIDYAYDEDWFYATLTPGDVWRISVAPDPNSDTPLAGTAAQPITLYDATGAEISSGWGAIEYLSSDDAPIYIGIGGSDVNNDTTGDYQIRLVNLSAADDFGSSLESASPITPNSFIAGEIGYEIDEDWFAITLQEGSSYAFQLLGRITGTNNPYATGALRWSDLTLIGPDGSAITEGFSLSETYVSGRGERTFIEGFVAPVAGTYYLCVAPASVLPLTGGYGLRVFEEALTAAAQTGTEASDKIVSGSGDDVLTGLGGEDWLDGGAGDDSIAGDTGNDMVMGRAGNDTLSGGAGADQIAGNTGDDSLDGGAGNDLIGAGAGNDTIRAGTGNDTVRAGGGDDTVYGGEGDDDIRTGSGHDYVEGGTGNDTLFGNRGDDTLLGGTGDDVLIGGRGDDILNGGTGNDLLVAGRSVDVGSDAHGSDQFVFDLFTSGESDTIRGFELHSDDWDGTDQIVLSGVTSNAGTDAAALLAALSITDTEAGAEILYLGHRILVEGILAADLGLDEIVFV</sequence>
<evidence type="ECO:0000256" key="4">
    <source>
        <dbReference type="ARBA" id="ARBA00022656"/>
    </source>
</evidence>
<evidence type="ECO:0000256" key="1">
    <source>
        <dbReference type="ARBA" id="ARBA00004370"/>
    </source>
</evidence>
<dbReference type="EMBL" id="JBHUIX010000004">
    <property type="protein sequence ID" value="MFD2173217.1"/>
    <property type="molecule type" value="Genomic_DNA"/>
</dbReference>
<dbReference type="PANTHER" id="PTHR38340">
    <property type="entry name" value="S-LAYER PROTEIN"/>
    <property type="match status" value="1"/>
</dbReference>
<gene>
    <name evidence="9" type="ORF">ACFSM0_03830</name>
</gene>
<dbReference type="Proteomes" id="UP001597413">
    <property type="component" value="Unassembled WGS sequence"/>
</dbReference>
<proteinExistence type="predicted"/>
<dbReference type="RefSeq" id="WP_377387427.1">
    <property type="nucleotide sequence ID" value="NZ_JBHUIX010000004.1"/>
</dbReference>
<feature type="region of interest" description="Disordered" evidence="8">
    <location>
        <begin position="692"/>
        <end position="746"/>
    </location>
</feature>
<dbReference type="SUPFAM" id="SSF51120">
    <property type="entry name" value="beta-Roll"/>
    <property type="match status" value="2"/>
</dbReference>
<keyword evidence="6" id="KW-0843">Virulence</keyword>
<name>A0ABW5A4R6_9RHOB</name>
<dbReference type="Gene3D" id="2.150.10.10">
    <property type="entry name" value="Serralysin-like metalloprotease, C-terminal"/>
    <property type="match status" value="3"/>
</dbReference>
<dbReference type="PRINTS" id="PR01488">
    <property type="entry name" value="RTXTOXINA"/>
</dbReference>
<feature type="region of interest" description="Disordered" evidence="8">
    <location>
        <begin position="627"/>
        <end position="658"/>
    </location>
</feature>
<dbReference type="PRINTS" id="PR00313">
    <property type="entry name" value="CABNDNGRPT"/>
</dbReference>
<dbReference type="PROSITE" id="PS00330">
    <property type="entry name" value="HEMOLYSIN_CALCIUM"/>
    <property type="match status" value="4"/>
</dbReference>
<keyword evidence="3" id="KW-0964">Secreted</keyword>
<accession>A0ABW5A4R6</accession>
<dbReference type="InterPro" id="IPR018511">
    <property type="entry name" value="Hemolysin-typ_Ca-bd_CS"/>
</dbReference>
<dbReference type="InterPro" id="IPR003995">
    <property type="entry name" value="RTX_toxin_determinant-A"/>
</dbReference>